<dbReference type="CDD" id="cd06850">
    <property type="entry name" value="biotinyl_domain"/>
    <property type="match status" value="1"/>
</dbReference>
<proteinExistence type="predicted"/>
<keyword evidence="5" id="KW-1185">Reference proteome</keyword>
<dbReference type="InterPro" id="IPR055268">
    <property type="entry name" value="PCB-like"/>
</dbReference>
<feature type="domain" description="Lipoyl-binding" evidence="2">
    <location>
        <begin position="526"/>
        <end position="601"/>
    </location>
</feature>
<dbReference type="SUPFAM" id="SSF51230">
    <property type="entry name" value="Single hybrid motif"/>
    <property type="match status" value="1"/>
</dbReference>
<gene>
    <name evidence="4" type="ORF">GCM10009083_20560</name>
</gene>
<dbReference type="EMBL" id="BMNN01000004">
    <property type="protein sequence ID" value="GGJ03665.1"/>
    <property type="molecule type" value="Genomic_DNA"/>
</dbReference>
<organism evidence="4 5">
    <name type="scientific">Halopseudomonas pertucinogena</name>
    <dbReference type="NCBI Taxonomy" id="86175"/>
    <lineage>
        <taxon>Bacteria</taxon>
        <taxon>Pseudomonadati</taxon>
        <taxon>Pseudomonadota</taxon>
        <taxon>Gammaproteobacteria</taxon>
        <taxon>Pseudomonadales</taxon>
        <taxon>Pseudomonadaceae</taxon>
        <taxon>Halopseudomonas</taxon>
    </lineage>
</organism>
<dbReference type="Pfam" id="PF00682">
    <property type="entry name" value="HMGL-like"/>
    <property type="match status" value="1"/>
</dbReference>
<dbReference type="InterPro" id="IPR003379">
    <property type="entry name" value="Carboxylase_cons_dom"/>
</dbReference>
<dbReference type="Gene3D" id="3.20.20.70">
    <property type="entry name" value="Aldolase class I"/>
    <property type="match status" value="1"/>
</dbReference>
<dbReference type="PANTHER" id="PTHR43778">
    <property type="entry name" value="PYRUVATE CARBOXYLASE"/>
    <property type="match status" value="1"/>
</dbReference>
<evidence type="ECO:0000256" key="1">
    <source>
        <dbReference type="ARBA" id="ARBA00023267"/>
    </source>
</evidence>
<dbReference type="CDD" id="cd07937">
    <property type="entry name" value="DRE_TIM_PC_TC_5S"/>
    <property type="match status" value="1"/>
</dbReference>
<dbReference type="SUPFAM" id="SSF89000">
    <property type="entry name" value="post-HMGL domain-like"/>
    <property type="match status" value="1"/>
</dbReference>
<dbReference type="Pfam" id="PF00364">
    <property type="entry name" value="Biotin_lipoyl"/>
    <property type="match status" value="1"/>
</dbReference>
<comment type="caution">
    <text evidence="4">The sequence shown here is derived from an EMBL/GenBank/DDBJ whole genome shotgun (WGS) entry which is preliminary data.</text>
</comment>
<dbReference type="RefSeq" id="WP_188636546.1">
    <property type="nucleotide sequence ID" value="NZ_BMNN01000004.1"/>
</dbReference>
<dbReference type="PROSITE" id="PS50991">
    <property type="entry name" value="PYR_CT"/>
    <property type="match status" value="1"/>
</dbReference>
<dbReference type="InterPro" id="IPR013785">
    <property type="entry name" value="Aldolase_TIM"/>
</dbReference>
<dbReference type="NCBIfam" id="TIGR01108">
    <property type="entry name" value="oadA"/>
    <property type="match status" value="1"/>
</dbReference>
<dbReference type="InterPro" id="IPR011053">
    <property type="entry name" value="Single_hybrid_motif"/>
</dbReference>
<protein>
    <submittedName>
        <fullName evidence="4">Pyruvate carboxylase subunit B</fullName>
    </submittedName>
</protein>
<dbReference type="Proteomes" id="UP000633263">
    <property type="component" value="Unassembled WGS sequence"/>
</dbReference>
<dbReference type="Gene3D" id="2.40.50.100">
    <property type="match status" value="1"/>
</dbReference>
<feature type="domain" description="Pyruvate carboxyltransferase" evidence="3">
    <location>
        <begin position="6"/>
        <end position="266"/>
    </location>
</feature>
<dbReference type="InterPro" id="IPR005776">
    <property type="entry name" value="OadA"/>
</dbReference>
<dbReference type="PANTHER" id="PTHR43778:SF2">
    <property type="entry name" value="PYRUVATE CARBOXYLASE, MITOCHONDRIAL"/>
    <property type="match status" value="1"/>
</dbReference>
<dbReference type="InterPro" id="IPR000891">
    <property type="entry name" value="PYR_CT"/>
</dbReference>
<evidence type="ECO:0000313" key="4">
    <source>
        <dbReference type="EMBL" id="GGJ03665.1"/>
    </source>
</evidence>
<evidence type="ECO:0000313" key="5">
    <source>
        <dbReference type="Proteomes" id="UP000633263"/>
    </source>
</evidence>
<evidence type="ECO:0000259" key="3">
    <source>
        <dbReference type="PROSITE" id="PS50991"/>
    </source>
</evidence>
<keyword evidence="4" id="KW-0670">Pyruvate</keyword>
<dbReference type="NCBIfam" id="NF006761">
    <property type="entry name" value="PRK09282.1"/>
    <property type="match status" value="1"/>
</dbReference>
<name>A0ABQ2CR85_9GAMM</name>
<dbReference type="Pfam" id="PF02436">
    <property type="entry name" value="PYC_OADA"/>
    <property type="match status" value="1"/>
</dbReference>
<accession>A0ABQ2CR85</accession>
<dbReference type="InterPro" id="IPR000089">
    <property type="entry name" value="Biotin_lipoyl"/>
</dbReference>
<dbReference type="PROSITE" id="PS50968">
    <property type="entry name" value="BIOTINYL_LIPOYL"/>
    <property type="match status" value="1"/>
</dbReference>
<dbReference type="SUPFAM" id="SSF51569">
    <property type="entry name" value="Aldolase"/>
    <property type="match status" value="1"/>
</dbReference>
<keyword evidence="1" id="KW-0092">Biotin</keyword>
<sequence length="602" mass="65767">MSKKRINVTDTILRDAHQSLLATRMRTEDMLPICPKLDQVGYWSLEVWGGATFDACVRFLKEDPWERLRQLRAALPNTRLQMLLRGQNLLGYRHYSDDVVRAFVAKAAVNGIDVFRIFDAMNDVRNLRTAISAVKAAGKHAQGTICYTTSPVHTVDVFVEQAKTLEAMGVDSLAIKDMAGLLTPYATGELVEALKAATSLPVFIHSHDTAGLAAMCQLKAIECGADNIDTAIGSMAWGTSHPGTESMVAALKGTPYDTGLDLELIQEISMYFMEVRKKYHQFESPFTGVDTRVQVNQVPGGMMSNLANQLKEQGALNRINEVFEEIPRVRADLGYPPLVTPTSQIVGTQAVFNVLAGERYKTITNEVKLYLQGRYGQAPGAINPEVQVRAIGDEQVIEVRPADLLKPEMDRLRNEIGSLAKSEEDVLTYAMFPDIGRKFLEERAAGTLEPEVLLPVPNGDERPAAAEGVATEFMIDVHGESYRIDITGVGVKGDGSRHFYLSIDGMPEEVVLEELNTFVGGSGKSRERASKPGHVTTSMPGNVVEVLVAEGDRVKAGQAVLVSEAMKMESEIQAAIDGTVKAVHVAKGDRVNPGEILIEIES</sequence>
<evidence type="ECO:0000259" key="2">
    <source>
        <dbReference type="PROSITE" id="PS50968"/>
    </source>
</evidence>
<reference evidence="5" key="1">
    <citation type="journal article" date="2019" name="Int. J. Syst. Evol. Microbiol.">
        <title>The Global Catalogue of Microorganisms (GCM) 10K type strain sequencing project: providing services to taxonomists for standard genome sequencing and annotation.</title>
        <authorList>
            <consortium name="The Broad Institute Genomics Platform"/>
            <consortium name="The Broad Institute Genome Sequencing Center for Infectious Disease"/>
            <person name="Wu L."/>
            <person name="Ma J."/>
        </authorList>
    </citation>
    <scope>NUCLEOTIDE SEQUENCE [LARGE SCALE GENOMIC DNA]</scope>
    <source>
        <strain evidence="5">JCM 11590</strain>
    </source>
</reference>